<dbReference type="InParanoid" id="A0A0C2WK57"/>
<reference evidence="1 2" key="1">
    <citation type="submission" date="2014-04" db="EMBL/GenBank/DDBJ databases">
        <title>Evolutionary Origins and Diversification of the Mycorrhizal Mutualists.</title>
        <authorList>
            <consortium name="DOE Joint Genome Institute"/>
            <consortium name="Mycorrhizal Genomics Consortium"/>
            <person name="Kohler A."/>
            <person name="Kuo A."/>
            <person name="Nagy L.G."/>
            <person name="Floudas D."/>
            <person name="Copeland A."/>
            <person name="Barry K.W."/>
            <person name="Cichocki N."/>
            <person name="Veneault-Fourrey C."/>
            <person name="LaButti K."/>
            <person name="Lindquist E.A."/>
            <person name="Lipzen A."/>
            <person name="Lundell T."/>
            <person name="Morin E."/>
            <person name="Murat C."/>
            <person name="Riley R."/>
            <person name="Ohm R."/>
            <person name="Sun H."/>
            <person name="Tunlid A."/>
            <person name="Henrissat B."/>
            <person name="Grigoriev I.V."/>
            <person name="Hibbett D.S."/>
            <person name="Martin F."/>
        </authorList>
    </citation>
    <scope>NUCLEOTIDE SEQUENCE [LARGE SCALE GENOMIC DNA]</scope>
    <source>
        <strain evidence="1 2">Koide BX008</strain>
    </source>
</reference>
<dbReference type="Proteomes" id="UP000054549">
    <property type="component" value="Unassembled WGS sequence"/>
</dbReference>
<keyword evidence="2" id="KW-1185">Reference proteome</keyword>
<name>A0A0C2WK57_AMAMK</name>
<accession>A0A0C2WK57</accession>
<protein>
    <submittedName>
        <fullName evidence="1">Uncharacterized protein</fullName>
    </submittedName>
</protein>
<proteinExistence type="predicted"/>
<organism evidence="1 2">
    <name type="scientific">Amanita muscaria (strain Koide BX008)</name>
    <dbReference type="NCBI Taxonomy" id="946122"/>
    <lineage>
        <taxon>Eukaryota</taxon>
        <taxon>Fungi</taxon>
        <taxon>Dikarya</taxon>
        <taxon>Basidiomycota</taxon>
        <taxon>Agaricomycotina</taxon>
        <taxon>Agaricomycetes</taxon>
        <taxon>Agaricomycetidae</taxon>
        <taxon>Agaricales</taxon>
        <taxon>Pluteineae</taxon>
        <taxon>Amanitaceae</taxon>
        <taxon>Amanita</taxon>
    </lineage>
</organism>
<dbReference type="AlphaFoldDB" id="A0A0C2WK57"/>
<sequence length="53" mass="6088">MPTIFEEVVTGYRYHGEDTKDETQNHSLECRASYSREMVQTELVVAVSMSQFG</sequence>
<evidence type="ECO:0000313" key="2">
    <source>
        <dbReference type="Proteomes" id="UP000054549"/>
    </source>
</evidence>
<dbReference type="HOGENOM" id="CLU_3068133_0_0_1"/>
<evidence type="ECO:0000313" key="1">
    <source>
        <dbReference type="EMBL" id="KIL56538.1"/>
    </source>
</evidence>
<dbReference type="EMBL" id="KN818416">
    <property type="protein sequence ID" value="KIL56538.1"/>
    <property type="molecule type" value="Genomic_DNA"/>
</dbReference>
<gene>
    <name evidence="1" type="ORF">M378DRAFT_172617</name>
</gene>